<organism evidence="3 4">
    <name type="scientific">Lasiosphaeria ovina</name>
    <dbReference type="NCBI Taxonomy" id="92902"/>
    <lineage>
        <taxon>Eukaryota</taxon>
        <taxon>Fungi</taxon>
        <taxon>Dikarya</taxon>
        <taxon>Ascomycota</taxon>
        <taxon>Pezizomycotina</taxon>
        <taxon>Sordariomycetes</taxon>
        <taxon>Sordariomycetidae</taxon>
        <taxon>Sordariales</taxon>
        <taxon>Lasiosphaeriaceae</taxon>
        <taxon>Lasiosphaeria</taxon>
    </lineage>
</organism>
<dbReference type="AlphaFoldDB" id="A0AAE0KJ43"/>
<dbReference type="PANTHER" id="PTHR31806:SF8">
    <property type="entry name" value="TRANSPORTER, PUTATIVE (AFU_ORTHOLOGUE AFUA_2G03000)-RELATED"/>
    <property type="match status" value="1"/>
</dbReference>
<keyword evidence="1" id="KW-0813">Transport</keyword>
<dbReference type="GO" id="GO:0005886">
    <property type="term" value="C:plasma membrane"/>
    <property type="evidence" value="ECO:0007669"/>
    <property type="project" value="TreeGrafter"/>
</dbReference>
<dbReference type="PANTHER" id="PTHR31806">
    <property type="entry name" value="PURINE-CYTOSINE PERMEASE FCY2-RELATED"/>
    <property type="match status" value="1"/>
</dbReference>
<name>A0AAE0KJ43_9PEZI</name>
<evidence type="ECO:0000313" key="3">
    <source>
        <dbReference type="EMBL" id="KAK3376921.1"/>
    </source>
</evidence>
<dbReference type="EMBL" id="JAULSN010000003">
    <property type="protein sequence ID" value="KAK3376921.1"/>
    <property type="molecule type" value="Genomic_DNA"/>
</dbReference>
<proteinExistence type="predicted"/>
<dbReference type="GO" id="GO:0000329">
    <property type="term" value="C:fungal-type vacuole membrane"/>
    <property type="evidence" value="ECO:0007669"/>
    <property type="project" value="TreeGrafter"/>
</dbReference>
<comment type="caution">
    <text evidence="3">The sequence shown here is derived from an EMBL/GenBank/DDBJ whole genome shotgun (WGS) entry which is preliminary data.</text>
</comment>
<evidence type="ECO:0000256" key="2">
    <source>
        <dbReference type="SAM" id="Phobius"/>
    </source>
</evidence>
<protein>
    <submittedName>
        <fullName evidence="3">Uncharacterized protein</fullName>
    </submittedName>
</protein>
<evidence type="ECO:0000313" key="4">
    <source>
        <dbReference type="Proteomes" id="UP001287356"/>
    </source>
</evidence>
<keyword evidence="2" id="KW-0472">Membrane</keyword>
<reference evidence="3" key="1">
    <citation type="journal article" date="2023" name="Mol. Phylogenet. Evol.">
        <title>Genome-scale phylogeny and comparative genomics of the fungal order Sordariales.</title>
        <authorList>
            <person name="Hensen N."/>
            <person name="Bonometti L."/>
            <person name="Westerberg I."/>
            <person name="Brannstrom I.O."/>
            <person name="Guillou S."/>
            <person name="Cros-Aarteil S."/>
            <person name="Calhoun S."/>
            <person name="Haridas S."/>
            <person name="Kuo A."/>
            <person name="Mondo S."/>
            <person name="Pangilinan J."/>
            <person name="Riley R."/>
            <person name="LaButti K."/>
            <person name="Andreopoulos B."/>
            <person name="Lipzen A."/>
            <person name="Chen C."/>
            <person name="Yan M."/>
            <person name="Daum C."/>
            <person name="Ng V."/>
            <person name="Clum A."/>
            <person name="Steindorff A."/>
            <person name="Ohm R.A."/>
            <person name="Martin F."/>
            <person name="Silar P."/>
            <person name="Natvig D.O."/>
            <person name="Lalanne C."/>
            <person name="Gautier V."/>
            <person name="Ament-Velasquez S.L."/>
            <person name="Kruys A."/>
            <person name="Hutchinson M.I."/>
            <person name="Powell A.J."/>
            <person name="Barry K."/>
            <person name="Miller A.N."/>
            <person name="Grigoriev I.V."/>
            <person name="Debuchy R."/>
            <person name="Gladieux P."/>
            <person name="Hiltunen Thoren M."/>
            <person name="Johannesson H."/>
        </authorList>
    </citation>
    <scope>NUCLEOTIDE SEQUENCE</scope>
    <source>
        <strain evidence="3">CBS 958.72</strain>
    </source>
</reference>
<dbReference type="Gene3D" id="1.10.4160.10">
    <property type="entry name" value="Hydantoin permease"/>
    <property type="match status" value="1"/>
</dbReference>
<keyword evidence="4" id="KW-1185">Reference proteome</keyword>
<reference evidence="3" key="2">
    <citation type="submission" date="2023-06" db="EMBL/GenBank/DDBJ databases">
        <authorList>
            <consortium name="Lawrence Berkeley National Laboratory"/>
            <person name="Haridas S."/>
            <person name="Hensen N."/>
            <person name="Bonometti L."/>
            <person name="Westerberg I."/>
            <person name="Brannstrom I.O."/>
            <person name="Guillou S."/>
            <person name="Cros-Aarteil S."/>
            <person name="Calhoun S."/>
            <person name="Kuo A."/>
            <person name="Mondo S."/>
            <person name="Pangilinan J."/>
            <person name="Riley R."/>
            <person name="Labutti K."/>
            <person name="Andreopoulos B."/>
            <person name="Lipzen A."/>
            <person name="Chen C."/>
            <person name="Yanf M."/>
            <person name="Daum C."/>
            <person name="Ng V."/>
            <person name="Clum A."/>
            <person name="Steindorff A."/>
            <person name="Ohm R."/>
            <person name="Martin F."/>
            <person name="Silar P."/>
            <person name="Natvig D."/>
            <person name="Lalanne C."/>
            <person name="Gautier V."/>
            <person name="Ament-Velasquez S.L."/>
            <person name="Kruys A."/>
            <person name="Hutchinson M.I."/>
            <person name="Powell A.J."/>
            <person name="Barry K."/>
            <person name="Miller A.N."/>
            <person name="Grigoriev I.V."/>
            <person name="Debuchy R."/>
            <person name="Gladieux P."/>
            <person name="Thoren M.H."/>
            <person name="Johannesson H."/>
        </authorList>
    </citation>
    <scope>NUCLEOTIDE SEQUENCE</scope>
    <source>
        <strain evidence="3">CBS 958.72</strain>
    </source>
</reference>
<accession>A0AAE0KJ43</accession>
<feature type="transmembrane region" description="Helical" evidence="2">
    <location>
        <begin position="90"/>
        <end position="114"/>
    </location>
</feature>
<dbReference type="Proteomes" id="UP001287356">
    <property type="component" value="Unassembled WGS sequence"/>
</dbReference>
<dbReference type="InterPro" id="IPR026030">
    <property type="entry name" value="Pur-cyt_permease_Fcy2/21/22"/>
</dbReference>
<evidence type="ECO:0000256" key="1">
    <source>
        <dbReference type="ARBA" id="ARBA00022448"/>
    </source>
</evidence>
<sequence>MWDAARTAACISEVATVVALFLRRLNGRIKGLAGFEARGITRVQPDERQTPYLAADFQIAILWFSANISANNLTTGLFGPLVFQLGFKDSAIYAIFRGILGSLPYLLNIVLIVSYTTLNLIITRQILSALPQLLVLFVVIGSAGSHFDASLESADDGVTLAANRLSFPCFAYTRRTLGHTMLAEERKMSRLSPARH</sequence>
<keyword evidence="2" id="KW-0812">Transmembrane</keyword>
<keyword evidence="2" id="KW-1133">Transmembrane helix</keyword>
<gene>
    <name evidence="3" type="ORF">B0T24DRAFT_592551</name>
</gene>
<dbReference type="GO" id="GO:0022857">
    <property type="term" value="F:transmembrane transporter activity"/>
    <property type="evidence" value="ECO:0007669"/>
    <property type="project" value="InterPro"/>
</dbReference>